<sequence>MILSLINVQGVVLKDISLGETDKIITVFTDKLGKIDIVAHGARRPKSPIASSTLPFCYSRFLVYKGKNLYTLRQSSIIESFQRIIMDLNKLAYGSYFLELIDILNEKEVKNVYMLGVLLKTLYLLYHDDIDLDIIKLTFEYKVLSFAGFQPIVNSCIKCKRRNNLKYFSIKDGGIFCSDCVNFNNDFFELKNEEINFLNKIRNIKIEELRNIKYDRRLVENLSVIMEKYVSYHVERQIKSLNLIKDLKGVDGYGRNNS</sequence>
<proteinExistence type="inferred from homology"/>
<keyword evidence="5 7" id="KW-0234">DNA repair</keyword>
<evidence type="ECO:0000256" key="7">
    <source>
        <dbReference type="HAMAP-Rule" id="MF_00201"/>
    </source>
</evidence>
<keyword evidence="3 7" id="KW-0227">DNA damage</keyword>
<dbReference type="PANTHER" id="PTHR33991">
    <property type="entry name" value="DNA REPAIR PROTEIN RECO"/>
    <property type="match status" value="1"/>
</dbReference>
<evidence type="ECO:0000256" key="2">
    <source>
        <dbReference type="ARBA" id="ARBA00021310"/>
    </source>
</evidence>
<dbReference type="HAMAP" id="MF_00201">
    <property type="entry name" value="RecO"/>
    <property type="match status" value="1"/>
</dbReference>
<comment type="similarity">
    <text evidence="1 7">Belongs to the RecO family.</text>
</comment>
<evidence type="ECO:0000259" key="8">
    <source>
        <dbReference type="Pfam" id="PF11967"/>
    </source>
</evidence>
<dbReference type="PANTHER" id="PTHR33991:SF1">
    <property type="entry name" value="DNA REPAIR PROTEIN RECO"/>
    <property type="match status" value="1"/>
</dbReference>
<keyword evidence="10" id="KW-1185">Reference proteome</keyword>
<dbReference type="SUPFAM" id="SSF57863">
    <property type="entry name" value="ArfGap/RecO-like zinc finger"/>
    <property type="match status" value="1"/>
</dbReference>
<reference evidence="10" key="1">
    <citation type="submission" date="2016-10" db="EMBL/GenBank/DDBJ databases">
        <authorList>
            <person name="Varghese N."/>
            <person name="Submissions S."/>
        </authorList>
    </citation>
    <scope>NUCLEOTIDE SEQUENCE [LARGE SCALE GENOMIC DNA]</scope>
    <source>
        <strain evidence="10">DSM 5463</strain>
    </source>
</reference>
<name>A0A1H5UIK8_9CLOT</name>
<dbReference type="Pfam" id="PF02565">
    <property type="entry name" value="RecO_C"/>
    <property type="match status" value="1"/>
</dbReference>
<evidence type="ECO:0000256" key="4">
    <source>
        <dbReference type="ARBA" id="ARBA00023172"/>
    </source>
</evidence>
<dbReference type="GO" id="GO:0043590">
    <property type="term" value="C:bacterial nucleoid"/>
    <property type="evidence" value="ECO:0007669"/>
    <property type="project" value="TreeGrafter"/>
</dbReference>
<comment type="function">
    <text evidence="7">Involved in DNA repair and RecF pathway recombination.</text>
</comment>
<evidence type="ECO:0000256" key="3">
    <source>
        <dbReference type="ARBA" id="ARBA00022763"/>
    </source>
</evidence>
<evidence type="ECO:0000256" key="1">
    <source>
        <dbReference type="ARBA" id="ARBA00007452"/>
    </source>
</evidence>
<keyword evidence="4 7" id="KW-0233">DNA recombination</keyword>
<dbReference type="GO" id="GO:0006302">
    <property type="term" value="P:double-strand break repair"/>
    <property type="evidence" value="ECO:0007669"/>
    <property type="project" value="TreeGrafter"/>
</dbReference>
<evidence type="ECO:0000313" key="9">
    <source>
        <dbReference type="EMBL" id="SEF74097.1"/>
    </source>
</evidence>
<organism evidence="9 10">
    <name type="scientific">Caloramator fervidus</name>
    <dbReference type="NCBI Taxonomy" id="29344"/>
    <lineage>
        <taxon>Bacteria</taxon>
        <taxon>Bacillati</taxon>
        <taxon>Bacillota</taxon>
        <taxon>Clostridia</taxon>
        <taxon>Eubacteriales</taxon>
        <taxon>Clostridiaceae</taxon>
        <taxon>Caloramator</taxon>
    </lineage>
</organism>
<dbReference type="InterPro" id="IPR003717">
    <property type="entry name" value="RecO"/>
</dbReference>
<evidence type="ECO:0000313" key="10">
    <source>
        <dbReference type="Proteomes" id="UP000242850"/>
    </source>
</evidence>
<dbReference type="Gene3D" id="1.20.1440.120">
    <property type="entry name" value="Recombination protein O, C-terminal domain"/>
    <property type="match status" value="1"/>
</dbReference>
<dbReference type="InterPro" id="IPR022572">
    <property type="entry name" value="DNA_rep/recomb_RecO_N"/>
</dbReference>
<protein>
    <recommendedName>
        <fullName evidence="2 7">DNA repair protein RecO</fullName>
    </recommendedName>
    <alternativeName>
        <fullName evidence="6 7">Recombination protein O</fullName>
    </alternativeName>
</protein>
<dbReference type="InterPro" id="IPR037278">
    <property type="entry name" value="ARFGAP/RecO"/>
</dbReference>
<dbReference type="EMBL" id="FNUK01000009">
    <property type="protein sequence ID" value="SEF74097.1"/>
    <property type="molecule type" value="Genomic_DNA"/>
</dbReference>
<dbReference type="InterPro" id="IPR042242">
    <property type="entry name" value="RecO_C"/>
</dbReference>
<feature type="domain" description="DNA replication/recombination mediator RecO N-terminal" evidence="8">
    <location>
        <begin position="5"/>
        <end position="81"/>
    </location>
</feature>
<dbReference type="AlphaFoldDB" id="A0A1H5UIK8"/>
<dbReference type="Pfam" id="PF11967">
    <property type="entry name" value="RecO_N"/>
    <property type="match status" value="1"/>
</dbReference>
<dbReference type="NCBIfam" id="TIGR00613">
    <property type="entry name" value="reco"/>
    <property type="match status" value="1"/>
</dbReference>
<dbReference type="GO" id="GO:0006310">
    <property type="term" value="P:DNA recombination"/>
    <property type="evidence" value="ECO:0007669"/>
    <property type="project" value="UniProtKB-UniRule"/>
</dbReference>
<gene>
    <name evidence="7" type="primary">recO</name>
    <name evidence="9" type="ORF">SAMN05660865_00894</name>
</gene>
<evidence type="ECO:0000256" key="5">
    <source>
        <dbReference type="ARBA" id="ARBA00023204"/>
    </source>
</evidence>
<evidence type="ECO:0000256" key="6">
    <source>
        <dbReference type="ARBA" id="ARBA00033409"/>
    </source>
</evidence>
<dbReference type="Proteomes" id="UP000242850">
    <property type="component" value="Unassembled WGS sequence"/>
</dbReference>
<dbReference type="SUPFAM" id="SSF50249">
    <property type="entry name" value="Nucleic acid-binding proteins"/>
    <property type="match status" value="1"/>
</dbReference>
<dbReference type="Gene3D" id="2.40.50.140">
    <property type="entry name" value="Nucleic acid-binding proteins"/>
    <property type="match status" value="1"/>
</dbReference>
<accession>A0A1H5UIK8</accession>
<dbReference type="InterPro" id="IPR012340">
    <property type="entry name" value="NA-bd_OB-fold"/>
</dbReference>